<organism evidence="1 2">
    <name type="scientific">Clitoria ternatea</name>
    <name type="common">Butterfly pea</name>
    <dbReference type="NCBI Taxonomy" id="43366"/>
    <lineage>
        <taxon>Eukaryota</taxon>
        <taxon>Viridiplantae</taxon>
        <taxon>Streptophyta</taxon>
        <taxon>Embryophyta</taxon>
        <taxon>Tracheophyta</taxon>
        <taxon>Spermatophyta</taxon>
        <taxon>Magnoliopsida</taxon>
        <taxon>eudicotyledons</taxon>
        <taxon>Gunneridae</taxon>
        <taxon>Pentapetalae</taxon>
        <taxon>rosids</taxon>
        <taxon>fabids</taxon>
        <taxon>Fabales</taxon>
        <taxon>Fabaceae</taxon>
        <taxon>Papilionoideae</taxon>
        <taxon>50 kb inversion clade</taxon>
        <taxon>NPAAA clade</taxon>
        <taxon>indigoferoid/millettioid clade</taxon>
        <taxon>Phaseoleae</taxon>
        <taxon>Clitoria</taxon>
    </lineage>
</organism>
<dbReference type="Proteomes" id="UP001359559">
    <property type="component" value="Unassembled WGS sequence"/>
</dbReference>
<sequence>MHMSPHGNMDEAAHANAEPPDLFRNFFKEKRNMGVEDTNGVGEDDMTVSFPWLLLGDVIYCEGSGGVCLGLSAFMDVINDYHLLNIGLKRADSLRSIVVWMGTLETYLSSNLIKLEKQLQHEYRVILVNKESFWFQQSCEKWVRIASVDYDALLVPMIKKFLTFFVGFILEIFGP</sequence>
<gene>
    <name evidence="1" type="ORF">RJT34_19917</name>
</gene>
<name>A0AAN9IRZ0_CLITE</name>
<keyword evidence="2" id="KW-1185">Reference proteome</keyword>
<accession>A0AAN9IRZ0</accession>
<evidence type="ECO:0000313" key="1">
    <source>
        <dbReference type="EMBL" id="KAK7285157.1"/>
    </source>
</evidence>
<reference evidence="1 2" key="1">
    <citation type="submission" date="2024-01" db="EMBL/GenBank/DDBJ databases">
        <title>The genomes of 5 underutilized Papilionoideae crops provide insights into root nodulation and disease resistance.</title>
        <authorList>
            <person name="Yuan L."/>
        </authorList>
    </citation>
    <scope>NUCLEOTIDE SEQUENCE [LARGE SCALE GENOMIC DNA]</scope>
    <source>
        <strain evidence="1">LY-2023</strain>
        <tissue evidence="1">Leaf</tissue>
    </source>
</reference>
<comment type="caution">
    <text evidence="1">The sequence shown here is derived from an EMBL/GenBank/DDBJ whole genome shotgun (WGS) entry which is preliminary data.</text>
</comment>
<evidence type="ECO:0000313" key="2">
    <source>
        <dbReference type="Proteomes" id="UP001359559"/>
    </source>
</evidence>
<dbReference type="AlphaFoldDB" id="A0AAN9IRZ0"/>
<dbReference type="EMBL" id="JAYKXN010000005">
    <property type="protein sequence ID" value="KAK7285157.1"/>
    <property type="molecule type" value="Genomic_DNA"/>
</dbReference>
<proteinExistence type="predicted"/>
<protein>
    <submittedName>
        <fullName evidence="1">Uncharacterized protein</fullName>
    </submittedName>
</protein>